<comment type="caution">
    <text evidence="1">The sequence shown here is derived from an EMBL/GenBank/DDBJ whole genome shotgun (WGS) entry which is preliminary data.</text>
</comment>
<reference evidence="1 2" key="1">
    <citation type="submission" date="2015-10" db="EMBL/GenBank/DDBJ databases">
        <authorList>
            <person name="Gilbert D.G."/>
        </authorList>
    </citation>
    <scope>NUCLEOTIDE SEQUENCE [LARGE SCALE GENOMIC DNA]</scope>
    <source>
        <strain evidence="1">FVVF132</strain>
    </source>
</reference>
<dbReference type="AlphaFoldDB" id="A0A0Q3TQ63"/>
<sequence length="156" mass="16929">MDLPDLSRLKSFPSVSKPELAETSNMSMMLVDLLSLPPQHMSICLAVGKIEIDQAGDVPASFYSEKTNWGPFMWFTSKSGRPTVTSSAGANQKSCEVVLSKCKALKSNTDLQVTIYADLDLLSSFTPCKDFGPVPLSEDHRNLLTSGDAIVFPPIS</sequence>
<protein>
    <submittedName>
        <fullName evidence="1">Uncharacterized protein</fullName>
    </submittedName>
</protein>
<organism evidence="1 2">
    <name type="scientific">Amazona aestiva</name>
    <name type="common">Blue-fronted Amazon parrot</name>
    <dbReference type="NCBI Taxonomy" id="12930"/>
    <lineage>
        <taxon>Eukaryota</taxon>
        <taxon>Metazoa</taxon>
        <taxon>Chordata</taxon>
        <taxon>Craniata</taxon>
        <taxon>Vertebrata</taxon>
        <taxon>Euteleostomi</taxon>
        <taxon>Archelosauria</taxon>
        <taxon>Archosauria</taxon>
        <taxon>Dinosauria</taxon>
        <taxon>Saurischia</taxon>
        <taxon>Theropoda</taxon>
        <taxon>Coelurosauria</taxon>
        <taxon>Aves</taxon>
        <taxon>Neognathae</taxon>
        <taxon>Neoaves</taxon>
        <taxon>Telluraves</taxon>
        <taxon>Australaves</taxon>
        <taxon>Psittaciformes</taxon>
        <taxon>Psittacidae</taxon>
        <taxon>Amazona</taxon>
    </lineage>
</organism>
<dbReference type="EMBL" id="LMAW01001780">
    <property type="protein sequence ID" value="KQK82678.1"/>
    <property type="molecule type" value="Genomic_DNA"/>
</dbReference>
<accession>A0A0Q3TQ63</accession>
<name>A0A0Q3TQ63_AMAAE</name>
<evidence type="ECO:0000313" key="2">
    <source>
        <dbReference type="Proteomes" id="UP000051836"/>
    </source>
</evidence>
<evidence type="ECO:0000313" key="1">
    <source>
        <dbReference type="EMBL" id="KQK82678.1"/>
    </source>
</evidence>
<dbReference type="Proteomes" id="UP000051836">
    <property type="component" value="Unassembled WGS sequence"/>
</dbReference>
<keyword evidence="2" id="KW-1185">Reference proteome</keyword>
<proteinExistence type="predicted"/>
<gene>
    <name evidence="1" type="ORF">AAES_71737</name>
</gene>